<feature type="compositionally biased region" description="Basic and acidic residues" evidence="1">
    <location>
        <begin position="89"/>
        <end position="99"/>
    </location>
</feature>
<protein>
    <recommendedName>
        <fullName evidence="2">Tudor domain-containing protein</fullName>
    </recommendedName>
</protein>
<dbReference type="Gene3D" id="2.30.30.140">
    <property type="match status" value="1"/>
</dbReference>
<evidence type="ECO:0000259" key="2">
    <source>
        <dbReference type="SMART" id="SM00333"/>
    </source>
</evidence>
<feature type="compositionally biased region" description="Basic residues" evidence="1">
    <location>
        <begin position="15"/>
        <end position="24"/>
    </location>
</feature>
<feature type="region of interest" description="Disordered" evidence="1">
    <location>
        <begin position="168"/>
        <end position="216"/>
    </location>
</feature>
<accession>A0A7S1Z908</accession>
<gene>
    <name evidence="3" type="ORF">DBRI1063_LOCUS11987</name>
</gene>
<name>A0A7S1Z908_9STRA</name>
<feature type="domain" description="Tudor" evidence="2">
    <location>
        <begin position="114"/>
        <end position="170"/>
    </location>
</feature>
<reference evidence="3" key="1">
    <citation type="submission" date="2021-01" db="EMBL/GenBank/DDBJ databases">
        <authorList>
            <person name="Corre E."/>
            <person name="Pelletier E."/>
            <person name="Niang G."/>
            <person name="Scheremetjew M."/>
            <person name="Finn R."/>
            <person name="Kale V."/>
            <person name="Holt S."/>
            <person name="Cochrane G."/>
            <person name="Meng A."/>
            <person name="Brown T."/>
            <person name="Cohen L."/>
        </authorList>
    </citation>
    <scope>NUCLEOTIDE SEQUENCE</scope>
    <source>
        <strain evidence="3">Pop2</strain>
    </source>
</reference>
<feature type="region of interest" description="Disordered" evidence="1">
    <location>
        <begin position="89"/>
        <end position="114"/>
    </location>
</feature>
<dbReference type="InterPro" id="IPR002999">
    <property type="entry name" value="Tudor"/>
</dbReference>
<proteinExistence type="predicted"/>
<dbReference type="SMART" id="SM00333">
    <property type="entry name" value="TUDOR"/>
    <property type="match status" value="1"/>
</dbReference>
<evidence type="ECO:0000313" key="3">
    <source>
        <dbReference type="EMBL" id="CAD9331810.1"/>
    </source>
</evidence>
<dbReference type="PANTHER" id="PTHR37384">
    <property type="entry name" value="OS01G0835600 PROTEIN"/>
    <property type="match status" value="1"/>
</dbReference>
<organism evidence="3">
    <name type="scientific">Ditylum brightwellii</name>
    <dbReference type="NCBI Taxonomy" id="49249"/>
    <lineage>
        <taxon>Eukaryota</taxon>
        <taxon>Sar</taxon>
        <taxon>Stramenopiles</taxon>
        <taxon>Ochrophyta</taxon>
        <taxon>Bacillariophyta</taxon>
        <taxon>Mediophyceae</taxon>
        <taxon>Lithodesmiophycidae</taxon>
        <taxon>Lithodesmiales</taxon>
        <taxon>Lithodesmiaceae</taxon>
        <taxon>Ditylum</taxon>
    </lineage>
</organism>
<feature type="compositionally biased region" description="Basic and acidic residues" evidence="1">
    <location>
        <begin position="181"/>
        <end position="199"/>
    </location>
</feature>
<dbReference type="CDD" id="cd20401">
    <property type="entry name" value="Tudor_AtPTM-like"/>
    <property type="match status" value="1"/>
</dbReference>
<feature type="compositionally biased region" description="Acidic residues" evidence="1">
    <location>
        <begin position="200"/>
        <end position="212"/>
    </location>
</feature>
<dbReference type="InterPro" id="IPR047365">
    <property type="entry name" value="Tudor_AtPTM-like"/>
</dbReference>
<feature type="region of interest" description="Disordered" evidence="1">
    <location>
        <begin position="1"/>
        <end position="58"/>
    </location>
</feature>
<dbReference type="EMBL" id="HBGN01018820">
    <property type="protein sequence ID" value="CAD9331810.1"/>
    <property type="molecule type" value="Transcribed_RNA"/>
</dbReference>
<sequence>MARKAATKTADKTPAKKTRQTKPRNAKEIPPQKQLISKFFSPSPAKRATRSKEVEEEKKVEEVEKVEKLIPKKEEEEVEYKKDVKKDVKKNAKKEVTKEENEEEMMEFKRKKGQKYAVGTTISKQFDGEDFKGKIIEYNLTKQWYKVRYEDSDEEDLTADEIADLILPEEEGKPVTNAKKRKEEESAAQSDRKRSKEAIVEGEEEEEEEEEDKFTILVFNPSREEYDNVGVSTVLGL</sequence>
<dbReference type="Pfam" id="PF21743">
    <property type="entry name" value="PTM_DIR17_Tudor"/>
    <property type="match status" value="1"/>
</dbReference>
<dbReference type="PANTHER" id="PTHR37384:SF1">
    <property type="entry name" value="OS01G0835600 PROTEIN"/>
    <property type="match status" value="1"/>
</dbReference>
<evidence type="ECO:0000256" key="1">
    <source>
        <dbReference type="SAM" id="MobiDB-lite"/>
    </source>
</evidence>
<dbReference type="AlphaFoldDB" id="A0A7S1Z908"/>